<evidence type="ECO:0000313" key="2">
    <source>
        <dbReference type="EMBL" id="CAG20118.1"/>
    </source>
</evidence>
<dbReference type="eggNOG" id="ENOG502ZR5N">
    <property type="taxonomic scope" value="Bacteria"/>
</dbReference>
<evidence type="ECO:0000256" key="1">
    <source>
        <dbReference type="SAM" id="Phobius"/>
    </source>
</evidence>
<reference evidence="3" key="1">
    <citation type="journal article" date="2005" name="Science">
        <title>Life at depth: Photobacterium profundum genome sequence and expression analysis.</title>
        <authorList>
            <person name="Vezzi A."/>
            <person name="Campanaro S."/>
            <person name="D'Angelo M."/>
            <person name="Simonato F."/>
            <person name="Vitulo N."/>
            <person name="Lauro F.M."/>
            <person name="Cestaro A."/>
            <person name="Malacrida G."/>
            <person name="Simionati B."/>
            <person name="Cannata N."/>
            <person name="Romualdi C."/>
            <person name="Bartlett D.H."/>
            <person name="Valle G."/>
        </authorList>
    </citation>
    <scope>NUCLEOTIDE SEQUENCE [LARGE SCALE GENOMIC DNA]</scope>
    <source>
        <strain evidence="3">ATCC BAA-1253 / SS9</strain>
    </source>
</reference>
<keyword evidence="1" id="KW-1133">Transmembrane helix</keyword>
<dbReference type="Proteomes" id="UP000000593">
    <property type="component" value="Chromosome 1"/>
</dbReference>
<keyword evidence="1" id="KW-0472">Membrane</keyword>
<feature type="transmembrane region" description="Helical" evidence="1">
    <location>
        <begin position="7"/>
        <end position="27"/>
    </location>
</feature>
<protein>
    <submittedName>
        <fullName evidence="2">Uncharacterized protein</fullName>
    </submittedName>
</protein>
<gene>
    <name evidence="2" type="ordered locus">PBPRA1711</name>
</gene>
<keyword evidence="3" id="KW-1185">Reference proteome</keyword>
<dbReference type="AlphaFoldDB" id="Q6LRF8"/>
<proteinExistence type="predicted"/>
<dbReference type="KEGG" id="ppr:PBPRA1711"/>
<dbReference type="RefSeq" id="WP_011218427.1">
    <property type="nucleotide sequence ID" value="NC_006370.1"/>
</dbReference>
<keyword evidence="1" id="KW-0812">Transmembrane</keyword>
<dbReference type="STRING" id="298386.PBPRA1711"/>
<organism evidence="2 3">
    <name type="scientific">Photobacterium profundum (strain SS9)</name>
    <dbReference type="NCBI Taxonomy" id="298386"/>
    <lineage>
        <taxon>Bacteria</taxon>
        <taxon>Pseudomonadati</taxon>
        <taxon>Pseudomonadota</taxon>
        <taxon>Gammaproteobacteria</taxon>
        <taxon>Vibrionales</taxon>
        <taxon>Vibrionaceae</taxon>
        <taxon>Photobacterium</taxon>
    </lineage>
</organism>
<evidence type="ECO:0000313" key="3">
    <source>
        <dbReference type="Proteomes" id="UP000000593"/>
    </source>
</evidence>
<feature type="transmembrane region" description="Helical" evidence="1">
    <location>
        <begin position="47"/>
        <end position="70"/>
    </location>
</feature>
<dbReference type="HOGENOM" id="CLU_166134_0_0_6"/>
<dbReference type="EMBL" id="CR378668">
    <property type="protein sequence ID" value="CAG20118.1"/>
    <property type="molecule type" value="Genomic_DNA"/>
</dbReference>
<feature type="transmembrane region" description="Helical" evidence="1">
    <location>
        <begin position="91"/>
        <end position="112"/>
    </location>
</feature>
<name>Q6LRF8_PHOPR</name>
<sequence length="118" mass="13747">MSDVTLISMYLFFIGCFGVFIWIGLVAYLKVKWLPLLEDILDDGVRFYSLTIFLAGPGVLQYATVFLWSFHAKRYGMLKKRDNVPKRIQKWFVFTFCWFMSSGALMAASIIMTEIYDL</sequence>
<accession>Q6LRF8</accession>